<evidence type="ECO:0000313" key="2">
    <source>
        <dbReference type="EMBL" id="KAL1505557.1"/>
    </source>
</evidence>
<evidence type="ECO:0000256" key="1">
    <source>
        <dbReference type="SAM" id="SignalP"/>
    </source>
</evidence>
<keyword evidence="3" id="KW-1185">Reference proteome</keyword>
<reference evidence="2 3" key="1">
    <citation type="submission" date="2024-05" db="EMBL/GenBank/DDBJ databases">
        <title>Genetic variation in Jamaican populations of the coffee berry borer (Hypothenemus hampei).</title>
        <authorList>
            <person name="Errbii M."/>
            <person name="Myrie A."/>
        </authorList>
    </citation>
    <scope>NUCLEOTIDE SEQUENCE [LARGE SCALE GENOMIC DNA]</scope>
    <source>
        <strain evidence="2">JA-Hopewell-2020-01-JO</strain>
        <tissue evidence="2">Whole body</tissue>
    </source>
</reference>
<name>A0ABD1EWZ0_HYPHA</name>
<dbReference type="Proteomes" id="UP001566132">
    <property type="component" value="Unassembled WGS sequence"/>
</dbReference>
<evidence type="ECO:0000313" key="3">
    <source>
        <dbReference type="Proteomes" id="UP001566132"/>
    </source>
</evidence>
<feature type="signal peptide" evidence="1">
    <location>
        <begin position="1"/>
        <end position="22"/>
    </location>
</feature>
<comment type="caution">
    <text evidence="2">The sequence shown here is derived from an EMBL/GenBank/DDBJ whole genome shotgun (WGS) entry which is preliminary data.</text>
</comment>
<proteinExistence type="predicted"/>
<dbReference type="AlphaFoldDB" id="A0ABD1EWZ0"/>
<keyword evidence="1" id="KW-0732">Signal</keyword>
<dbReference type="EMBL" id="JBDJPC010000004">
    <property type="protein sequence ID" value="KAL1505557.1"/>
    <property type="molecule type" value="Genomic_DNA"/>
</dbReference>
<organism evidence="2 3">
    <name type="scientific">Hypothenemus hampei</name>
    <name type="common">Coffee berry borer</name>
    <dbReference type="NCBI Taxonomy" id="57062"/>
    <lineage>
        <taxon>Eukaryota</taxon>
        <taxon>Metazoa</taxon>
        <taxon>Ecdysozoa</taxon>
        <taxon>Arthropoda</taxon>
        <taxon>Hexapoda</taxon>
        <taxon>Insecta</taxon>
        <taxon>Pterygota</taxon>
        <taxon>Neoptera</taxon>
        <taxon>Endopterygota</taxon>
        <taxon>Coleoptera</taxon>
        <taxon>Polyphaga</taxon>
        <taxon>Cucujiformia</taxon>
        <taxon>Curculionidae</taxon>
        <taxon>Scolytinae</taxon>
        <taxon>Hypothenemus</taxon>
    </lineage>
</organism>
<feature type="chain" id="PRO_5044867941" evidence="1">
    <location>
        <begin position="23"/>
        <end position="171"/>
    </location>
</feature>
<sequence>MKFFWSSSVVLLAFCLFCEVLSDYSGSMLPSKEIRNRVHRTMRVNMRVGKRFPDVDSFDEGKRSEQKHEEENLDDNYITDYKRSAPQFLLHPRVGKTDKTWRFHSFENIQKRSDPKATDLWFGPRIGRSIDDQFEDIPWVYVILNGNRLQSNIPLLKSNDDQEQSRNESGN</sequence>
<gene>
    <name evidence="2" type="ORF">ABEB36_005098</name>
</gene>
<accession>A0ABD1EWZ0</accession>
<protein>
    <submittedName>
        <fullName evidence="2">Uncharacterized protein</fullName>
    </submittedName>
</protein>